<dbReference type="AlphaFoldDB" id="A0A2M7B5V0"/>
<dbReference type="PROSITE" id="PS00050">
    <property type="entry name" value="RIBOSOMAL_L23"/>
    <property type="match status" value="1"/>
</dbReference>
<dbReference type="NCBIfam" id="NF004363">
    <property type="entry name" value="PRK05738.2-4"/>
    <property type="match status" value="1"/>
</dbReference>
<feature type="region of interest" description="Disordered" evidence="8">
    <location>
        <begin position="1"/>
        <end position="28"/>
    </location>
</feature>
<evidence type="ECO:0000313" key="10">
    <source>
        <dbReference type="Proteomes" id="UP000228949"/>
    </source>
</evidence>
<dbReference type="GO" id="GO:0003735">
    <property type="term" value="F:structural constituent of ribosome"/>
    <property type="evidence" value="ECO:0007669"/>
    <property type="project" value="InterPro"/>
</dbReference>
<evidence type="ECO:0000256" key="2">
    <source>
        <dbReference type="ARBA" id="ARBA00022730"/>
    </source>
</evidence>
<comment type="similarity">
    <text evidence="1 6 7">Belongs to the universal ribosomal protein uL23 family.</text>
</comment>
<evidence type="ECO:0000256" key="8">
    <source>
        <dbReference type="SAM" id="MobiDB-lite"/>
    </source>
</evidence>
<dbReference type="InterPro" id="IPR013025">
    <property type="entry name" value="Ribosomal_uL23-like"/>
</dbReference>
<comment type="subunit">
    <text evidence="6">Part of the 50S ribosomal subunit. Contacts protein L29, and trigger factor when it is bound to the ribosome.</text>
</comment>
<dbReference type="GO" id="GO:1990904">
    <property type="term" value="C:ribonucleoprotein complex"/>
    <property type="evidence" value="ECO:0007669"/>
    <property type="project" value="UniProtKB-KW"/>
</dbReference>
<keyword evidence="5 6" id="KW-0687">Ribonucleoprotein</keyword>
<gene>
    <name evidence="6" type="primary">rplW</name>
    <name evidence="9" type="ORF">COS61_01010</name>
</gene>
<dbReference type="EMBL" id="PEVJ01000024">
    <property type="protein sequence ID" value="PIU98504.1"/>
    <property type="molecule type" value="Genomic_DNA"/>
</dbReference>
<evidence type="ECO:0000256" key="5">
    <source>
        <dbReference type="ARBA" id="ARBA00023274"/>
    </source>
</evidence>
<reference evidence="10" key="1">
    <citation type="submission" date="2017-09" db="EMBL/GenBank/DDBJ databases">
        <title>Depth-based differentiation of microbial function through sediment-hosted aquifers and enrichment of novel symbionts in the deep terrestrial subsurface.</title>
        <authorList>
            <person name="Probst A.J."/>
            <person name="Ladd B."/>
            <person name="Jarett J.K."/>
            <person name="Geller-Mcgrath D.E."/>
            <person name="Sieber C.M.K."/>
            <person name="Emerson J.B."/>
            <person name="Anantharaman K."/>
            <person name="Thomas B.C."/>
            <person name="Malmstrom R."/>
            <person name="Stieglmeier M."/>
            <person name="Klingl A."/>
            <person name="Woyke T."/>
            <person name="Ryan C.M."/>
            <person name="Banfield J.F."/>
        </authorList>
    </citation>
    <scope>NUCLEOTIDE SEQUENCE [LARGE SCALE GENOMIC DNA]</scope>
</reference>
<keyword evidence="2 6" id="KW-0699">rRNA-binding</keyword>
<dbReference type="Pfam" id="PF00276">
    <property type="entry name" value="Ribosomal_L23"/>
    <property type="match status" value="1"/>
</dbReference>
<dbReference type="InterPro" id="IPR012677">
    <property type="entry name" value="Nucleotide-bd_a/b_plait_sf"/>
</dbReference>
<evidence type="ECO:0000256" key="6">
    <source>
        <dbReference type="HAMAP-Rule" id="MF_01369"/>
    </source>
</evidence>
<dbReference type="Gene3D" id="3.30.70.330">
    <property type="match status" value="1"/>
</dbReference>
<dbReference type="Proteomes" id="UP000228949">
    <property type="component" value="Unassembled WGS sequence"/>
</dbReference>
<organism evidence="9 10">
    <name type="scientific">Candidatus Wolfebacteria bacterium CG03_land_8_20_14_0_80_40_12</name>
    <dbReference type="NCBI Taxonomy" id="1975069"/>
    <lineage>
        <taxon>Bacteria</taxon>
        <taxon>Candidatus Wolfeibacteriota</taxon>
    </lineage>
</organism>
<dbReference type="GO" id="GO:0006412">
    <property type="term" value="P:translation"/>
    <property type="evidence" value="ECO:0007669"/>
    <property type="project" value="UniProtKB-UniRule"/>
</dbReference>
<comment type="function">
    <text evidence="6">One of the early assembly proteins it binds 23S rRNA. One of the proteins that surrounds the polypeptide exit tunnel on the outside of the ribosome. Forms the main docking site for trigger factor binding to the ribosome.</text>
</comment>
<comment type="caution">
    <text evidence="9">The sequence shown here is derived from an EMBL/GenBank/DDBJ whole genome shotgun (WGS) entry which is preliminary data.</text>
</comment>
<dbReference type="GO" id="GO:0019843">
    <property type="term" value="F:rRNA binding"/>
    <property type="evidence" value="ECO:0007669"/>
    <property type="project" value="UniProtKB-UniRule"/>
</dbReference>
<sequence>MSIFNKLKKKKGEEIKDEVRSSGQRANSRNSALLLKQAWITEKAGDLSHFRKYIFIIDKKANKPEVKKAIELIYKVKVSDVNMINIKSKTKRLGRSSGKTPAYKKAIITLKEGHKIIDVMPT</sequence>
<dbReference type="GO" id="GO:0005840">
    <property type="term" value="C:ribosome"/>
    <property type="evidence" value="ECO:0007669"/>
    <property type="project" value="UniProtKB-KW"/>
</dbReference>
<keyword evidence="4 6" id="KW-0689">Ribosomal protein</keyword>
<name>A0A2M7B5V0_9BACT</name>
<accession>A0A2M7B5V0</accession>
<evidence type="ECO:0000256" key="1">
    <source>
        <dbReference type="ARBA" id="ARBA00006700"/>
    </source>
</evidence>
<feature type="compositionally biased region" description="Basic and acidic residues" evidence="8">
    <location>
        <begin position="11"/>
        <end position="20"/>
    </location>
</feature>
<dbReference type="InterPro" id="IPR001014">
    <property type="entry name" value="Ribosomal_uL23_CS"/>
</dbReference>
<evidence type="ECO:0000256" key="7">
    <source>
        <dbReference type="RuleBase" id="RU003934"/>
    </source>
</evidence>
<dbReference type="PANTHER" id="PTHR11620">
    <property type="entry name" value="60S RIBOSOMAL PROTEIN L23A"/>
    <property type="match status" value="1"/>
</dbReference>
<keyword evidence="3 6" id="KW-0694">RNA-binding</keyword>
<evidence type="ECO:0000256" key="4">
    <source>
        <dbReference type="ARBA" id="ARBA00022980"/>
    </source>
</evidence>
<dbReference type="SUPFAM" id="SSF54189">
    <property type="entry name" value="Ribosomal proteins S24e, L23 and L15e"/>
    <property type="match status" value="1"/>
</dbReference>
<evidence type="ECO:0000313" key="9">
    <source>
        <dbReference type="EMBL" id="PIU98504.1"/>
    </source>
</evidence>
<dbReference type="InterPro" id="IPR012678">
    <property type="entry name" value="Ribosomal_uL23/eL15/eS24_sf"/>
</dbReference>
<proteinExistence type="inferred from homology"/>
<protein>
    <recommendedName>
        <fullName evidence="6">Large ribosomal subunit protein uL23</fullName>
    </recommendedName>
</protein>
<feature type="compositionally biased region" description="Basic residues" evidence="8">
    <location>
        <begin position="1"/>
        <end position="10"/>
    </location>
</feature>
<evidence type="ECO:0000256" key="3">
    <source>
        <dbReference type="ARBA" id="ARBA00022884"/>
    </source>
</evidence>
<dbReference type="HAMAP" id="MF_01369_B">
    <property type="entry name" value="Ribosomal_uL23_B"/>
    <property type="match status" value="1"/>
</dbReference>